<comment type="caution">
    <text evidence="2">The sequence shown here is derived from an EMBL/GenBank/DDBJ whole genome shotgun (WGS) entry which is preliminary data.</text>
</comment>
<dbReference type="AlphaFoldDB" id="A0A848M162"/>
<evidence type="ECO:0000313" key="2">
    <source>
        <dbReference type="EMBL" id="NMO94668.1"/>
    </source>
</evidence>
<gene>
    <name evidence="2" type="ORF">HII30_02545</name>
</gene>
<dbReference type="Pfam" id="PF13625">
    <property type="entry name" value="Helicase_C_3"/>
    <property type="match status" value="1"/>
</dbReference>
<reference evidence="2 3" key="1">
    <citation type="submission" date="2020-04" db="EMBL/GenBank/DDBJ databases">
        <title>Paenibacillus algicola sp. nov., a novel marine bacterium producing alginate lyase.</title>
        <authorList>
            <person name="Huang H."/>
        </authorList>
    </citation>
    <scope>NUCLEOTIDE SEQUENCE [LARGE SCALE GENOMIC DNA]</scope>
    <source>
        <strain evidence="2 3">L7-75</strain>
    </source>
</reference>
<accession>A0A848M162</accession>
<dbReference type="EMBL" id="JABBPN010000002">
    <property type="protein sequence ID" value="NMO94668.1"/>
    <property type="molecule type" value="Genomic_DNA"/>
</dbReference>
<dbReference type="InterPro" id="IPR032830">
    <property type="entry name" value="XPB/Ssl2_N"/>
</dbReference>
<sequence>MSMKKHGDDAGMPDKNTIHIPEGNARAVLQAIWKAFAGQPFDEDALVMLKIPPLSGAEVMAAFIELRAWCMIHTVKNNWDERLFFISEEVLLKLQDLFFRLPPHWDQIDAPILKREAGVGLAKDLFHVLVYMHQQEGLTLTTKGTVHKRQITKLEALDTGLRNEDAQGLGLHHTHAEVYTPAVAVLIDLTLALGLVIQLPGRLVLNMDSVLEWLHLSEDHMNALLFQHVMQRYGNQESDHQHFRALLCRCDVPVHSWLDLDALLREMTSAGMVKQERLGMVNKAAATWVQFLAGAGWADCGQSGDGSLLVRFRVSGCCLMNMPFQEEYPSSLEGGLYVQPDYEILVPPETPYQVLWELCRCADYVAGDRMMVYRLSKTSVTSATYAGFGVEKILTLLGRHAVTGIPEHVVDAVMLWGREAALSAPSKTVVKPEELNAPSVLQGDLQRFKGHQRMEGSFLPRAGLIGGMREYGFLELDDEVPDGESLFPGIQLIPRSWTSELRGYHASTSRQIVETALGWRAALEIRKNGQNRKFIPLTVQRDPWIIEGELYELEQKIPVRVELGDGDWQELRILLPAMPNSRSL</sequence>
<organism evidence="2 3">
    <name type="scientific">Paenibacillus lemnae</name>
    <dbReference type="NCBI Taxonomy" id="1330551"/>
    <lineage>
        <taxon>Bacteria</taxon>
        <taxon>Bacillati</taxon>
        <taxon>Bacillota</taxon>
        <taxon>Bacilli</taxon>
        <taxon>Bacillales</taxon>
        <taxon>Paenibacillaceae</taxon>
        <taxon>Paenibacillus</taxon>
    </lineage>
</organism>
<evidence type="ECO:0000313" key="3">
    <source>
        <dbReference type="Proteomes" id="UP000565468"/>
    </source>
</evidence>
<evidence type="ECO:0000259" key="1">
    <source>
        <dbReference type="Pfam" id="PF13625"/>
    </source>
</evidence>
<proteinExistence type="predicted"/>
<name>A0A848M162_PAELE</name>
<dbReference type="RefSeq" id="WP_169503367.1">
    <property type="nucleotide sequence ID" value="NZ_JABBPN010000002.1"/>
</dbReference>
<protein>
    <recommendedName>
        <fullName evidence="1">Helicase XPB/Ssl2 N-terminal domain-containing protein</fullName>
    </recommendedName>
</protein>
<dbReference type="Proteomes" id="UP000565468">
    <property type="component" value="Unassembled WGS sequence"/>
</dbReference>
<feature type="domain" description="Helicase XPB/Ssl2 N-terminal" evidence="1">
    <location>
        <begin position="336"/>
        <end position="413"/>
    </location>
</feature>
<keyword evidence="3" id="KW-1185">Reference proteome</keyword>